<dbReference type="Pfam" id="PF04542">
    <property type="entry name" value="Sigma70_r2"/>
    <property type="match status" value="1"/>
</dbReference>
<dbReference type="Gene3D" id="1.10.1740.10">
    <property type="match status" value="1"/>
</dbReference>
<dbReference type="InterPro" id="IPR014284">
    <property type="entry name" value="RNA_pol_sigma-70_dom"/>
</dbReference>
<name>A0A9D2E7F7_9BACE</name>
<evidence type="ECO:0000259" key="5">
    <source>
        <dbReference type="Pfam" id="PF04542"/>
    </source>
</evidence>
<protein>
    <submittedName>
        <fullName evidence="7">RNA polymerase sigma-70 factor</fullName>
    </submittedName>
</protein>
<dbReference type="GO" id="GO:0003677">
    <property type="term" value="F:DNA binding"/>
    <property type="evidence" value="ECO:0007669"/>
    <property type="project" value="InterPro"/>
</dbReference>
<proteinExistence type="inferred from homology"/>
<reference evidence="7" key="1">
    <citation type="journal article" date="2021" name="PeerJ">
        <title>Extensive microbial diversity within the chicken gut microbiome revealed by metagenomics and culture.</title>
        <authorList>
            <person name="Gilroy R."/>
            <person name="Ravi A."/>
            <person name="Getino M."/>
            <person name="Pursley I."/>
            <person name="Horton D.L."/>
            <person name="Alikhan N.F."/>
            <person name="Baker D."/>
            <person name="Gharbi K."/>
            <person name="Hall N."/>
            <person name="Watson M."/>
            <person name="Adriaenssens E.M."/>
            <person name="Foster-Nyarko E."/>
            <person name="Jarju S."/>
            <person name="Secka A."/>
            <person name="Antonio M."/>
            <person name="Oren A."/>
            <person name="Chaudhuri R.R."/>
            <person name="La Ragione R."/>
            <person name="Hildebrand F."/>
            <person name="Pallen M.J."/>
        </authorList>
    </citation>
    <scope>NUCLEOTIDE SEQUENCE</scope>
    <source>
        <strain evidence="7">ChiHjej9B8-1298</strain>
    </source>
</reference>
<evidence type="ECO:0000256" key="1">
    <source>
        <dbReference type="ARBA" id="ARBA00010641"/>
    </source>
</evidence>
<evidence type="ECO:0000256" key="2">
    <source>
        <dbReference type="ARBA" id="ARBA00023015"/>
    </source>
</evidence>
<evidence type="ECO:0000313" key="8">
    <source>
        <dbReference type="Proteomes" id="UP000824028"/>
    </source>
</evidence>
<dbReference type="GO" id="GO:0016987">
    <property type="term" value="F:sigma factor activity"/>
    <property type="evidence" value="ECO:0007669"/>
    <property type="project" value="UniProtKB-KW"/>
</dbReference>
<feature type="domain" description="RNA polymerase sigma factor 70 region 4 type 2" evidence="6">
    <location>
        <begin position="125"/>
        <end position="176"/>
    </location>
</feature>
<dbReference type="PANTHER" id="PTHR43133">
    <property type="entry name" value="RNA POLYMERASE ECF-TYPE SIGMA FACTO"/>
    <property type="match status" value="1"/>
</dbReference>
<gene>
    <name evidence="7" type="ORF">H9814_03380</name>
</gene>
<dbReference type="InterPro" id="IPR014327">
    <property type="entry name" value="RNA_pol_sigma70_bacteroid"/>
</dbReference>
<accession>A0A9D2E7F7</accession>
<dbReference type="InterPro" id="IPR036388">
    <property type="entry name" value="WH-like_DNA-bd_sf"/>
</dbReference>
<keyword evidence="2" id="KW-0805">Transcription regulation</keyword>
<dbReference type="SUPFAM" id="SSF88659">
    <property type="entry name" value="Sigma3 and sigma4 domains of RNA polymerase sigma factors"/>
    <property type="match status" value="1"/>
</dbReference>
<dbReference type="Pfam" id="PF08281">
    <property type="entry name" value="Sigma70_r4_2"/>
    <property type="match status" value="1"/>
</dbReference>
<dbReference type="Proteomes" id="UP000824028">
    <property type="component" value="Unassembled WGS sequence"/>
</dbReference>
<sequence>MEEQVFYVKIQQGDVAAFEQLYKKYHPKAFAFCKSILRDPDKAKDVVQEGFAAFWEHRADIVATEALSAYLFRILRNGCLRQLRRDALANNFLNIDSVTLSELELCYHTEEQNILNDIYFRDLSERYQEALDKLPKQCRTIFRMNRNYGMRSEEIAGALNLSIRTVENQLYRGLKMIKKSLREYLPLGVLGLLGSLLNG</sequence>
<evidence type="ECO:0000259" key="6">
    <source>
        <dbReference type="Pfam" id="PF08281"/>
    </source>
</evidence>
<dbReference type="NCBIfam" id="TIGR02985">
    <property type="entry name" value="Sig70_bacteroi1"/>
    <property type="match status" value="1"/>
</dbReference>
<evidence type="ECO:0000256" key="3">
    <source>
        <dbReference type="ARBA" id="ARBA00023082"/>
    </source>
</evidence>
<dbReference type="InterPro" id="IPR013249">
    <property type="entry name" value="RNA_pol_sigma70_r4_t2"/>
</dbReference>
<dbReference type="EMBL" id="DXBX01000026">
    <property type="protein sequence ID" value="HIZ32578.1"/>
    <property type="molecule type" value="Genomic_DNA"/>
</dbReference>
<dbReference type="PANTHER" id="PTHR43133:SF46">
    <property type="entry name" value="RNA POLYMERASE SIGMA-70 FACTOR ECF SUBFAMILY"/>
    <property type="match status" value="1"/>
</dbReference>
<comment type="similarity">
    <text evidence="1">Belongs to the sigma-70 factor family. ECF subfamily.</text>
</comment>
<organism evidence="7 8">
    <name type="scientific">Candidatus Bacteroides merdigallinarum</name>
    <dbReference type="NCBI Taxonomy" id="2838473"/>
    <lineage>
        <taxon>Bacteria</taxon>
        <taxon>Pseudomonadati</taxon>
        <taxon>Bacteroidota</taxon>
        <taxon>Bacteroidia</taxon>
        <taxon>Bacteroidales</taxon>
        <taxon>Bacteroidaceae</taxon>
        <taxon>Bacteroides</taxon>
    </lineage>
</organism>
<dbReference type="AlphaFoldDB" id="A0A9D2E7F7"/>
<evidence type="ECO:0000313" key="7">
    <source>
        <dbReference type="EMBL" id="HIZ32578.1"/>
    </source>
</evidence>
<dbReference type="InterPro" id="IPR007627">
    <property type="entry name" value="RNA_pol_sigma70_r2"/>
</dbReference>
<dbReference type="InterPro" id="IPR039425">
    <property type="entry name" value="RNA_pol_sigma-70-like"/>
</dbReference>
<dbReference type="GO" id="GO:0006352">
    <property type="term" value="P:DNA-templated transcription initiation"/>
    <property type="evidence" value="ECO:0007669"/>
    <property type="project" value="InterPro"/>
</dbReference>
<reference evidence="7" key="2">
    <citation type="submission" date="2021-04" db="EMBL/GenBank/DDBJ databases">
        <authorList>
            <person name="Gilroy R."/>
        </authorList>
    </citation>
    <scope>NUCLEOTIDE SEQUENCE</scope>
    <source>
        <strain evidence="7">ChiHjej9B8-1298</strain>
    </source>
</reference>
<keyword evidence="4" id="KW-0804">Transcription</keyword>
<dbReference type="Gene3D" id="1.10.10.10">
    <property type="entry name" value="Winged helix-like DNA-binding domain superfamily/Winged helix DNA-binding domain"/>
    <property type="match status" value="1"/>
</dbReference>
<dbReference type="InterPro" id="IPR013325">
    <property type="entry name" value="RNA_pol_sigma_r2"/>
</dbReference>
<comment type="caution">
    <text evidence="7">The sequence shown here is derived from an EMBL/GenBank/DDBJ whole genome shotgun (WGS) entry which is preliminary data.</text>
</comment>
<dbReference type="NCBIfam" id="TIGR02937">
    <property type="entry name" value="sigma70-ECF"/>
    <property type="match status" value="1"/>
</dbReference>
<keyword evidence="3" id="KW-0731">Sigma factor</keyword>
<dbReference type="SUPFAM" id="SSF88946">
    <property type="entry name" value="Sigma2 domain of RNA polymerase sigma factors"/>
    <property type="match status" value="1"/>
</dbReference>
<dbReference type="InterPro" id="IPR013324">
    <property type="entry name" value="RNA_pol_sigma_r3/r4-like"/>
</dbReference>
<feature type="domain" description="RNA polymerase sigma-70 region 2" evidence="5">
    <location>
        <begin position="21"/>
        <end position="86"/>
    </location>
</feature>
<evidence type="ECO:0000256" key="4">
    <source>
        <dbReference type="ARBA" id="ARBA00023163"/>
    </source>
</evidence>